<dbReference type="OrthoDB" id="2373987at2759"/>
<protein>
    <recommendedName>
        <fullName evidence="7">Ion transport domain-containing protein</fullName>
    </recommendedName>
</protein>
<feature type="compositionally biased region" description="Basic and acidic residues" evidence="1">
    <location>
        <begin position="1159"/>
        <end position="1168"/>
    </location>
</feature>
<organism evidence="5 6">
    <name type="scientific">Heterodermia speciosa</name>
    <dbReference type="NCBI Taxonomy" id="116794"/>
    <lineage>
        <taxon>Eukaryota</taxon>
        <taxon>Fungi</taxon>
        <taxon>Dikarya</taxon>
        <taxon>Ascomycota</taxon>
        <taxon>Pezizomycotina</taxon>
        <taxon>Lecanoromycetes</taxon>
        <taxon>OSLEUM clade</taxon>
        <taxon>Lecanoromycetidae</taxon>
        <taxon>Caliciales</taxon>
        <taxon>Physciaceae</taxon>
        <taxon>Heterodermia</taxon>
    </lineage>
</organism>
<evidence type="ECO:0000259" key="3">
    <source>
        <dbReference type="Pfam" id="PF23190"/>
    </source>
</evidence>
<comment type="caution">
    <text evidence="5">The sequence shown here is derived from an EMBL/GenBank/DDBJ whole genome shotgun (WGS) entry which is preliminary data.</text>
</comment>
<feature type="compositionally biased region" description="Low complexity" evidence="1">
    <location>
        <begin position="942"/>
        <end position="955"/>
    </location>
</feature>
<feature type="compositionally biased region" description="Polar residues" evidence="1">
    <location>
        <begin position="961"/>
        <end position="976"/>
    </location>
</feature>
<feature type="transmembrane region" description="Helical" evidence="2">
    <location>
        <begin position="497"/>
        <end position="516"/>
    </location>
</feature>
<reference evidence="5" key="1">
    <citation type="submission" date="2021-03" db="EMBL/GenBank/DDBJ databases">
        <authorList>
            <person name="Tagirdzhanova G."/>
        </authorList>
    </citation>
    <scope>NUCLEOTIDE SEQUENCE</scope>
</reference>
<feature type="compositionally biased region" description="Acidic residues" evidence="1">
    <location>
        <begin position="62"/>
        <end position="85"/>
    </location>
</feature>
<feature type="transmembrane region" description="Helical" evidence="2">
    <location>
        <begin position="386"/>
        <end position="403"/>
    </location>
</feature>
<dbReference type="Pfam" id="PF23190">
    <property type="entry name" value="LHD_TRPY1"/>
    <property type="match status" value="1"/>
</dbReference>
<feature type="domain" description="YVC1 N-terminal linker helical" evidence="3">
    <location>
        <begin position="106"/>
        <end position="283"/>
    </location>
</feature>
<feature type="compositionally biased region" description="Basic and acidic residues" evidence="1">
    <location>
        <begin position="1108"/>
        <end position="1121"/>
    </location>
</feature>
<keyword evidence="6" id="KW-1185">Reference proteome</keyword>
<dbReference type="PANTHER" id="PTHR35859">
    <property type="entry name" value="NONSELECTIVE CATION CHANNEL PROTEIN"/>
    <property type="match status" value="1"/>
</dbReference>
<keyword evidence="2" id="KW-1133">Transmembrane helix</keyword>
<dbReference type="InterPro" id="IPR056337">
    <property type="entry name" value="LHD_YVC1"/>
</dbReference>
<feature type="compositionally biased region" description="Polar residues" evidence="1">
    <location>
        <begin position="863"/>
        <end position="875"/>
    </location>
</feature>
<accession>A0A8H3FSL0</accession>
<feature type="domain" description="Calcium channel YVC1-like C-terminal transmembrane" evidence="4">
    <location>
        <begin position="367"/>
        <end position="674"/>
    </location>
</feature>
<feature type="compositionally biased region" description="Acidic residues" evidence="1">
    <location>
        <begin position="842"/>
        <end position="858"/>
    </location>
</feature>
<feature type="transmembrane region" description="Helical" evidence="2">
    <location>
        <begin position="609"/>
        <end position="630"/>
    </location>
</feature>
<evidence type="ECO:0000313" key="5">
    <source>
        <dbReference type="EMBL" id="CAF9928337.1"/>
    </source>
</evidence>
<feature type="region of interest" description="Disordered" evidence="1">
    <location>
        <begin position="779"/>
        <end position="1001"/>
    </location>
</feature>
<dbReference type="EMBL" id="CAJPDS010000047">
    <property type="protein sequence ID" value="CAF9928337.1"/>
    <property type="molecule type" value="Genomic_DNA"/>
</dbReference>
<feature type="compositionally biased region" description="Polar residues" evidence="1">
    <location>
        <begin position="900"/>
        <end position="916"/>
    </location>
</feature>
<evidence type="ECO:0000256" key="1">
    <source>
        <dbReference type="SAM" id="MobiDB-lite"/>
    </source>
</evidence>
<evidence type="ECO:0000259" key="4">
    <source>
        <dbReference type="Pfam" id="PF23317"/>
    </source>
</evidence>
<feature type="compositionally biased region" description="Polar residues" evidence="1">
    <location>
        <begin position="19"/>
        <end position="28"/>
    </location>
</feature>
<dbReference type="PANTHER" id="PTHR35859:SF4">
    <property type="entry name" value="MEMBRANE CHANNEL PROTEIN, PUTATIVE (AFU_ORTHOLOGUE AFUA_6G11300)-RELATED"/>
    <property type="match status" value="1"/>
</dbReference>
<keyword evidence="2" id="KW-0812">Transmembrane</keyword>
<evidence type="ECO:0000256" key="2">
    <source>
        <dbReference type="SAM" id="Phobius"/>
    </source>
</evidence>
<dbReference type="InterPro" id="IPR056336">
    <property type="entry name" value="YVC1_C"/>
</dbReference>
<dbReference type="AlphaFoldDB" id="A0A8H3FSL0"/>
<feature type="region of interest" description="Disordered" evidence="1">
    <location>
        <begin position="1108"/>
        <end position="1168"/>
    </location>
</feature>
<feature type="transmembrane region" description="Helical" evidence="2">
    <location>
        <begin position="415"/>
        <end position="438"/>
    </location>
</feature>
<gene>
    <name evidence="5" type="ORF">HETSPECPRED_006807</name>
</gene>
<feature type="transmembrane region" description="Helical" evidence="2">
    <location>
        <begin position="362"/>
        <end position="380"/>
    </location>
</feature>
<feature type="transmembrane region" description="Helical" evidence="2">
    <location>
        <begin position="560"/>
        <end position="585"/>
    </location>
</feature>
<proteinExistence type="predicted"/>
<sequence length="1168" mass="130865">MLSSSTTRAKGRRRRERSPFSSPYTAPLSTPIAARRGSLEERRRPAANFDADVSPAPHITIDEGEDDHESEQDEEDEDSGEDGEGETSPLLPIFSAAHLDSLPVYNLTHTIRLLVAPRCETTLSWDQLRSPQVSQFLVKPIQQQIRTSHFSRATLYALLANCLQFNKEVHMHPGNSGASKTRAMVCELLAIKLLKEFSTRELIDALSYDFYPLQGLAPPTPGITTPGPNWNAPPSSKAQLRVARISTLEIAIRTQAKRFLAHPLVVQQLEAIWAGSIVFHSAADNLHRAPKKVVPNQNRGYGATGNRGPVLQASPDRLQPAKQRDHLDPVSVATRRSVTLYDPQDASLFKLSRLRVPRYRQFLSTLSFAILLCLYLAVLFERSLNITALEIIFWVWSAGFMLDEIVGFNEQGLSLYIMSFWNAFDVGILLLLVCYYGMRLYGILMPDVRKHQTADMAYDLLAANAILLFPRLFSVLDHYRYFSQLLIAFRMMALDMAAVFFLIVVSCSGFFVAFTMSFGADGYDAKSVAYQLFQILLGYTPAAWETWAHYNVLGKAMMTLFLFICHFLIVTILITVLTNSFMAIVQNANEEHQFVFAVNAISMVKSDALFSYVAPTNVIAWFLTPLRFALPFRQYVKLNRTVIKFTHFPILWIICGYERIFLSHSTFDATDLVERGRPVTQAKAFDHLGTALFSPRQHRLREPSVATHQKDRALDAVFQRPFRDNTIRHTRKSHERRQTSNVVNSWMQSMGPNGIANSPDEENRSVVERLEARKLARRQSLLAARRRPTGRPRDITQATMSVASDPADNGTSRLPRHAPRFRRDSELPSMSMDSIPQHTDADGDGDDELITNDEDDNAGSDPEVNSPNVDNTASRQVRDDSDGYFQHTPTTKSELPVFSASWSSNRPQVSTLSQPIPSRGNPFQLKRRAHTRNVSTTTVLYDPVVPNNDSSSSPSRKAITARNSARNTGSGAQTPVTAERRTPKRQPTGAARPRPILPPKNLFQSAPDLAGMLMLDTQPRDRRSSLTMDLGSDIGDNKAVGGGFVGAIPASFTTQMAFATSAMRAKHQNSGDSEEQRMMGKLMLARMNTLEQGFRDILKEVQDWRKNDKRTTGDDRPEAKLSKPTGRKSRNEEKAKNKSPIDQGDAQPKLIDNVEEKEEPANKQEDGN</sequence>
<evidence type="ECO:0000313" key="6">
    <source>
        <dbReference type="Proteomes" id="UP000664521"/>
    </source>
</evidence>
<dbReference type="Proteomes" id="UP000664521">
    <property type="component" value="Unassembled WGS sequence"/>
</dbReference>
<dbReference type="InterPro" id="IPR052971">
    <property type="entry name" value="TRP_calcium_channel"/>
</dbReference>
<evidence type="ECO:0008006" key="7">
    <source>
        <dbReference type="Google" id="ProtNLM"/>
    </source>
</evidence>
<keyword evidence="2" id="KW-0472">Membrane</keyword>
<dbReference type="Pfam" id="PF23317">
    <property type="entry name" value="YVC1_C"/>
    <property type="match status" value="1"/>
</dbReference>
<feature type="region of interest" description="Disordered" evidence="1">
    <location>
        <begin position="1"/>
        <end position="89"/>
    </location>
</feature>
<name>A0A8H3FSL0_9LECA</name>